<gene>
    <name evidence="1" type="ORF">CGI_10024328</name>
</gene>
<dbReference type="InParanoid" id="K1R3Z3"/>
<reference evidence="1" key="1">
    <citation type="journal article" date="2012" name="Nature">
        <title>The oyster genome reveals stress adaptation and complexity of shell formation.</title>
        <authorList>
            <person name="Zhang G."/>
            <person name="Fang X."/>
            <person name="Guo X."/>
            <person name="Li L."/>
            <person name="Luo R."/>
            <person name="Xu F."/>
            <person name="Yang P."/>
            <person name="Zhang L."/>
            <person name="Wang X."/>
            <person name="Qi H."/>
            <person name="Xiong Z."/>
            <person name="Que H."/>
            <person name="Xie Y."/>
            <person name="Holland P.W."/>
            <person name="Paps J."/>
            <person name="Zhu Y."/>
            <person name="Wu F."/>
            <person name="Chen Y."/>
            <person name="Wang J."/>
            <person name="Peng C."/>
            <person name="Meng J."/>
            <person name="Yang L."/>
            <person name="Liu J."/>
            <person name="Wen B."/>
            <person name="Zhang N."/>
            <person name="Huang Z."/>
            <person name="Zhu Q."/>
            <person name="Feng Y."/>
            <person name="Mount A."/>
            <person name="Hedgecock D."/>
            <person name="Xu Z."/>
            <person name="Liu Y."/>
            <person name="Domazet-Loso T."/>
            <person name="Du Y."/>
            <person name="Sun X."/>
            <person name="Zhang S."/>
            <person name="Liu B."/>
            <person name="Cheng P."/>
            <person name="Jiang X."/>
            <person name="Li J."/>
            <person name="Fan D."/>
            <person name="Wang W."/>
            <person name="Fu W."/>
            <person name="Wang T."/>
            <person name="Wang B."/>
            <person name="Zhang J."/>
            <person name="Peng Z."/>
            <person name="Li Y."/>
            <person name="Li N."/>
            <person name="Wang J."/>
            <person name="Chen M."/>
            <person name="He Y."/>
            <person name="Tan F."/>
            <person name="Song X."/>
            <person name="Zheng Q."/>
            <person name="Huang R."/>
            <person name="Yang H."/>
            <person name="Du X."/>
            <person name="Chen L."/>
            <person name="Yang M."/>
            <person name="Gaffney P.M."/>
            <person name="Wang S."/>
            <person name="Luo L."/>
            <person name="She Z."/>
            <person name="Ming Y."/>
            <person name="Huang W."/>
            <person name="Zhang S."/>
            <person name="Huang B."/>
            <person name="Zhang Y."/>
            <person name="Qu T."/>
            <person name="Ni P."/>
            <person name="Miao G."/>
            <person name="Wang J."/>
            <person name="Wang Q."/>
            <person name="Steinberg C.E."/>
            <person name="Wang H."/>
            <person name="Li N."/>
            <person name="Qian L."/>
            <person name="Zhang G."/>
            <person name="Li Y."/>
            <person name="Yang H."/>
            <person name="Liu X."/>
            <person name="Wang J."/>
            <person name="Yin Y."/>
            <person name="Wang J."/>
        </authorList>
    </citation>
    <scope>NUCLEOTIDE SEQUENCE [LARGE SCALE GENOMIC DNA]</scope>
    <source>
        <strain evidence="1">05x7-T-G4-1.051#20</strain>
    </source>
</reference>
<proteinExistence type="predicted"/>
<dbReference type="EMBL" id="JH816636">
    <property type="protein sequence ID" value="EKC35920.1"/>
    <property type="molecule type" value="Genomic_DNA"/>
</dbReference>
<sequence>MIVHLSDGISCYVCEKTTSEQTCISGERLVHDRLKGGRFVRNCTSDNHCLIEAIINAGDCSLKYRSLVENHRHILSKINVCGPQTVAPDDTRGKSSITEA</sequence>
<accession>K1R3Z3</accession>
<name>K1R3Z3_MAGGI</name>
<protein>
    <submittedName>
        <fullName evidence="1">Uncharacterized protein</fullName>
    </submittedName>
</protein>
<dbReference type="AlphaFoldDB" id="K1R3Z3"/>
<evidence type="ECO:0000313" key="1">
    <source>
        <dbReference type="EMBL" id="EKC35920.1"/>
    </source>
</evidence>
<organism evidence="1">
    <name type="scientific">Magallana gigas</name>
    <name type="common">Pacific oyster</name>
    <name type="synonym">Crassostrea gigas</name>
    <dbReference type="NCBI Taxonomy" id="29159"/>
    <lineage>
        <taxon>Eukaryota</taxon>
        <taxon>Metazoa</taxon>
        <taxon>Spiralia</taxon>
        <taxon>Lophotrochozoa</taxon>
        <taxon>Mollusca</taxon>
        <taxon>Bivalvia</taxon>
        <taxon>Autobranchia</taxon>
        <taxon>Pteriomorphia</taxon>
        <taxon>Ostreida</taxon>
        <taxon>Ostreoidea</taxon>
        <taxon>Ostreidae</taxon>
        <taxon>Magallana</taxon>
    </lineage>
</organism>
<dbReference type="HOGENOM" id="CLU_2308744_0_0_1"/>